<protein>
    <submittedName>
        <fullName evidence="2">Uncharacterized protein</fullName>
    </submittedName>
</protein>
<dbReference type="AlphaFoldDB" id="A0A0D0BQE4"/>
<gene>
    <name evidence="2" type="ORF">GYMLUDRAFT_64590</name>
</gene>
<accession>A0A0D0BQE4</accession>
<organism evidence="2 3">
    <name type="scientific">Collybiopsis luxurians FD-317 M1</name>
    <dbReference type="NCBI Taxonomy" id="944289"/>
    <lineage>
        <taxon>Eukaryota</taxon>
        <taxon>Fungi</taxon>
        <taxon>Dikarya</taxon>
        <taxon>Basidiomycota</taxon>
        <taxon>Agaricomycotina</taxon>
        <taxon>Agaricomycetes</taxon>
        <taxon>Agaricomycetidae</taxon>
        <taxon>Agaricales</taxon>
        <taxon>Marasmiineae</taxon>
        <taxon>Omphalotaceae</taxon>
        <taxon>Collybiopsis</taxon>
        <taxon>Collybiopsis luxurians</taxon>
    </lineage>
</organism>
<reference evidence="2 3" key="1">
    <citation type="submission" date="2014-04" db="EMBL/GenBank/DDBJ databases">
        <title>Evolutionary Origins and Diversification of the Mycorrhizal Mutualists.</title>
        <authorList>
            <consortium name="DOE Joint Genome Institute"/>
            <consortium name="Mycorrhizal Genomics Consortium"/>
            <person name="Kohler A."/>
            <person name="Kuo A."/>
            <person name="Nagy L.G."/>
            <person name="Floudas D."/>
            <person name="Copeland A."/>
            <person name="Barry K.W."/>
            <person name="Cichocki N."/>
            <person name="Veneault-Fourrey C."/>
            <person name="LaButti K."/>
            <person name="Lindquist E.A."/>
            <person name="Lipzen A."/>
            <person name="Lundell T."/>
            <person name="Morin E."/>
            <person name="Murat C."/>
            <person name="Riley R."/>
            <person name="Ohm R."/>
            <person name="Sun H."/>
            <person name="Tunlid A."/>
            <person name="Henrissat B."/>
            <person name="Grigoriev I.V."/>
            <person name="Hibbett D.S."/>
            <person name="Martin F."/>
        </authorList>
    </citation>
    <scope>NUCLEOTIDE SEQUENCE [LARGE SCALE GENOMIC DNA]</scope>
    <source>
        <strain evidence="2 3">FD-317 M1</strain>
    </source>
</reference>
<dbReference type="EMBL" id="KN834853">
    <property type="protein sequence ID" value="KIK51849.1"/>
    <property type="molecule type" value="Genomic_DNA"/>
</dbReference>
<dbReference type="HOGENOM" id="CLU_2250452_0_0_1"/>
<dbReference type="Proteomes" id="UP000053593">
    <property type="component" value="Unassembled WGS sequence"/>
</dbReference>
<feature type="compositionally biased region" description="Polar residues" evidence="1">
    <location>
        <begin position="26"/>
        <end position="45"/>
    </location>
</feature>
<evidence type="ECO:0000313" key="2">
    <source>
        <dbReference type="EMBL" id="KIK51849.1"/>
    </source>
</evidence>
<feature type="region of interest" description="Disordered" evidence="1">
    <location>
        <begin position="26"/>
        <end position="61"/>
    </location>
</feature>
<evidence type="ECO:0000313" key="3">
    <source>
        <dbReference type="Proteomes" id="UP000053593"/>
    </source>
</evidence>
<sequence length="104" mass="12029">MPRTFLFIFEPEFLLFLGEKITSSNQEVSKNGSDDSITYLANGTKSRGMPNKPSGDKAKEHCNTSMYDGVLSSYYRVHRVPWRRRIGQRKDLHKDQRSSPVRYA</sequence>
<proteinExistence type="predicted"/>
<keyword evidence="3" id="KW-1185">Reference proteome</keyword>
<evidence type="ECO:0000256" key="1">
    <source>
        <dbReference type="SAM" id="MobiDB-lite"/>
    </source>
</evidence>
<name>A0A0D0BQE4_9AGAR</name>